<dbReference type="PANTHER" id="PTHR22948:SF29">
    <property type="entry name" value="FI02030P-RELATED"/>
    <property type="match status" value="1"/>
</dbReference>
<dbReference type="Pfam" id="PF00567">
    <property type="entry name" value="TUDOR"/>
    <property type="match status" value="1"/>
</dbReference>
<dbReference type="GO" id="GO:0005739">
    <property type="term" value="C:mitochondrion"/>
    <property type="evidence" value="ECO:0007669"/>
    <property type="project" value="UniProtKB-ARBA"/>
</dbReference>
<feature type="region of interest" description="Disordered" evidence="2">
    <location>
        <begin position="485"/>
        <end position="510"/>
    </location>
</feature>
<dbReference type="InterPro" id="IPR004088">
    <property type="entry name" value="KH_dom_type_1"/>
</dbReference>
<dbReference type="PROSITE" id="PS50084">
    <property type="entry name" value="KH_TYPE_1"/>
    <property type="match status" value="2"/>
</dbReference>
<gene>
    <name evidence="5" type="ORF">LNINA_LOCUS14700</name>
</gene>
<accession>A0AAV1K459</accession>
<sequence>MVLNSKLVLPVALGFSIVTVTAFVVYYVFKKDEEIDKTVKTARVNVIEVTVPKSIVSALIGRNGSNIKDIEQKSGSLIHFKKFSDKDYDVCIIRGRSSATQVAETMIHDFIKQQPLIESDSMEVPCWTVGRIIGSGGDNINDISHSSGARVKVESNQQANNNEPTKISFRGTKEQIDLAKRLIETCVAQEKCRREVEQAKKPRLPISTPAPAPQPAIDTGDSPPAKHVRYSTPEPAGSSIEVYVAAVSSPSRFWVQFVGPQVNQLDDLVAQMTAYYSNKDNRDAHALNSVSVGQVVAAVFRHDGRWYRARVDDIRANEFDATQQVADVFYLDYGDSEYVATHELCELRADLLRLRFQAMECFLAGVKPVTIENEEPKSDEWPKWHPQAVERFEELSQVARWKPLMSKTCTYKRISSLRGDLHKDIPGIKLYDVTDEGSVDIGETLIAEGWAVASPSTSSTPQHIHSPLTPFGDLTNSRVLGMLGPRAASMPKDHKDDRETSPLTPESLKDATSISLSGGLEAADKVKSVSNFDLSYDSSKPVAHTNGSHEFLDSERQHIEKEAPNSPTKNKDLRNEFKANMNRIDSHHSNLDSLGRHDNVKSKKHAYFYNSRRNFGQLEARNKSIVFTSGEEKLLVIITVLGVASGLPSYIAVPADQIAFLDLNSLRARRVPRQILEPPALPQAAYQDDYQPIPLEQYNQQTIALAPPPAPTPQKIQVQQDAKPAAIGVHQFAERPPDFGEYVDFGAHTGDNGAFGWYADYPLNNQESYGH</sequence>
<keyword evidence="3" id="KW-0472">Membrane</keyword>
<dbReference type="GO" id="GO:0003723">
    <property type="term" value="F:RNA binding"/>
    <property type="evidence" value="ECO:0007669"/>
    <property type="project" value="UniProtKB-UniRule"/>
</dbReference>
<feature type="region of interest" description="Disordered" evidence="2">
    <location>
        <begin position="198"/>
        <end position="233"/>
    </location>
</feature>
<dbReference type="Gene3D" id="2.40.50.90">
    <property type="match status" value="1"/>
</dbReference>
<reference evidence="5 6" key="1">
    <citation type="submission" date="2023-11" db="EMBL/GenBank/DDBJ databases">
        <authorList>
            <person name="Okamura Y."/>
        </authorList>
    </citation>
    <scope>NUCLEOTIDE SEQUENCE [LARGE SCALE GENOMIC DNA]</scope>
</reference>
<evidence type="ECO:0000313" key="5">
    <source>
        <dbReference type="EMBL" id="CAK1555917.1"/>
    </source>
</evidence>
<protein>
    <recommendedName>
        <fullName evidence="4">Tudor domain-containing protein</fullName>
    </recommendedName>
</protein>
<dbReference type="EMBL" id="CAVLEF010000280">
    <property type="protein sequence ID" value="CAK1555917.1"/>
    <property type="molecule type" value="Genomic_DNA"/>
</dbReference>
<keyword evidence="3" id="KW-1133">Transmembrane helix</keyword>
<dbReference type="SUPFAM" id="SSF63748">
    <property type="entry name" value="Tudor/PWWP/MBT"/>
    <property type="match status" value="1"/>
</dbReference>
<dbReference type="Pfam" id="PF00013">
    <property type="entry name" value="KH_1"/>
    <property type="match status" value="2"/>
</dbReference>
<dbReference type="AlphaFoldDB" id="A0AAV1K459"/>
<name>A0AAV1K459_9NEOP</name>
<feature type="compositionally biased region" description="Basic and acidic residues" evidence="2">
    <location>
        <begin position="491"/>
        <end position="500"/>
    </location>
</feature>
<dbReference type="Gene3D" id="3.30.1370.10">
    <property type="entry name" value="K Homology domain, type 1"/>
    <property type="match status" value="2"/>
</dbReference>
<dbReference type="SMART" id="SM00333">
    <property type="entry name" value="TUDOR"/>
    <property type="match status" value="1"/>
</dbReference>
<feature type="transmembrane region" description="Helical" evidence="3">
    <location>
        <begin position="7"/>
        <end position="29"/>
    </location>
</feature>
<keyword evidence="1" id="KW-0694">RNA-binding</keyword>
<dbReference type="GO" id="GO:0034587">
    <property type="term" value="P:piRNA processing"/>
    <property type="evidence" value="ECO:0007669"/>
    <property type="project" value="TreeGrafter"/>
</dbReference>
<dbReference type="InterPro" id="IPR050621">
    <property type="entry name" value="Tudor_domain_containing"/>
</dbReference>
<feature type="region of interest" description="Disordered" evidence="2">
    <location>
        <begin position="538"/>
        <end position="572"/>
    </location>
</feature>
<proteinExistence type="predicted"/>
<dbReference type="PANTHER" id="PTHR22948">
    <property type="entry name" value="TUDOR DOMAIN CONTAINING PROTEIN"/>
    <property type="match status" value="1"/>
</dbReference>
<dbReference type="GO" id="GO:0007283">
    <property type="term" value="P:spermatogenesis"/>
    <property type="evidence" value="ECO:0007669"/>
    <property type="project" value="TreeGrafter"/>
</dbReference>
<dbReference type="GO" id="GO:0030719">
    <property type="term" value="P:P granule organization"/>
    <property type="evidence" value="ECO:0007669"/>
    <property type="project" value="TreeGrafter"/>
</dbReference>
<feature type="compositionally biased region" description="Basic and acidic residues" evidence="2">
    <location>
        <begin position="550"/>
        <end position="572"/>
    </location>
</feature>
<evidence type="ECO:0000259" key="4">
    <source>
        <dbReference type="PROSITE" id="PS50304"/>
    </source>
</evidence>
<dbReference type="CDD" id="cd00105">
    <property type="entry name" value="KH-I"/>
    <property type="match status" value="1"/>
</dbReference>
<dbReference type="Proteomes" id="UP001497472">
    <property type="component" value="Unassembled WGS sequence"/>
</dbReference>
<keyword evidence="3" id="KW-0812">Transmembrane</keyword>
<evidence type="ECO:0000313" key="6">
    <source>
        <dbReference type="Proteomes" id="UP001497472"/>
    </source>
</evidence>
<dbReference type="Gene3D" id="2.30.30.140">
    <property type="match status" value="1"/>
</dbReference>
<evidence type="ECO:0000256" key="3">
    <source>
        <dbReference type="SAM" id="Phobius"/>
    </source>
</evidence>
<dbReference type="GO" id="GO:0043186">
    <property type="term" value="C:P granule"/>
    <property type="evidence" value="ECO:0007669"/>
    <property type="project" value="TreeGrafter"/>
</dbReference>
<feature type="domain" description="Tudor" evidence="4">
    <location>
        <begin position="289"/>
        <end position="354"/>
    </location>
</feature>
<organism evidence="5 6">
    <name type="scientific">Leptosia nina</name>
    <dbReference type="NCBI Taxonomy" id="320188"/>
    <lineage>
        <taxon>Eukaryota</taxon>
        <taxon>Metazoa</taxon>
        <taxon>Ecdysozoa</taxon>
        <taxon>Arthropoda</taxon>
        <taxon>Hexapoda</taxon>
        <taxon>Insecta</taxon>
        <taxon>Pterygota</taxon>
        <taxon>Neoptera</taxon>
        <taxon>Endopterygota</taxon>
        <taxon>Lepidoptera</taxon>
        <taxon>Glossata</taxon>
        <taxon>Ditrysia</taxon>
        <taxon>Papilionoidea</taxon>
        <taxon>Pieridae</taxon>
        <taxon>Pierinae</taxon>
        <taxon>Leptosia</taxon>
    </lineage>
</organism>
<dbReference type="InterPro" id="IPR002999">
    <property type="entry name" value="Tudor"/>
</dbReference>
<comment type="caution">
    <text evidence="5">The sequence shown here is derived from an EMBL/GenBank/DDBJ whole genome shotgun (WGS) entry which is preliminary data.</text>
</comment>
<dbReference type="InterPro" id="IPR004087">
    <property type="entry name" value="KH_dom"/>
</dbReference>
<dbReference type="InterPro" id="IPR035437">
    <property type="entry name" value="SNase_OB-fold_sf"/>
</dbReference>
<keyword evidence="6" id="KW-1185">Reference proteome</keyword>
<evidence type="ECO:0000256" key="2">
    <source>
        <dbReference type="SAM" id="MobiDB-lite"/>
    </source>
</evidence>
<dbReference type="PROSITE" id="PS50304">
    <property type="entry name" value="TUDOR"/>
    <property type="match status" value="1"/>
</dbReference>
<dbReference type="SUPFAM" id="SSF54791">
    <property type="entry name" value="Eukaryotic type KH-domain (KH-domain type I)"/>
    <property type="match status" value="2"/>
</dbReference>
<dbReference type="InterPro" id="IPR036612">
    <property type="entry name" value="KH_dom_type_1_sf"/>
</dbReference>
<dbReference type="SMART" id="SM00322">
    <property type="entry name" value="KH"/>
    <property type="match status" value="2"/>
</dbReference>
<evidence type="ECO:0000256" key="1">
    <source>
        <dbReference type="PROSITE-ProRule" id="PRU00117"/>
    </source>
</evidence>